<protein>
    <submittedName>
        <fullName evidence="1">Uncharacterized protein</fullName>
    </submittedName>
</protein>
<dbReference type="RefSeq" id="WP_123237507.1">
    <property type="nucleotide sequence ID" value="NZ_RJVP01000004.1"/>
</dbReference>
<dbReference type="Proteomes" id="UP000275137">
    <property type="component" value="Unassembled WGS sequence"/>
</dbReference>
<reference evidence="1 2" key="1">
    <citation type="submission" date="2018-10" db="EMBL/GenBank/DDBJ databases">
        <authorList>
            <person name="Chen W.-M."/>
        </authorList>
    </citation>
    <scope>NUCLEOTIDE SEQUENCE [LARGE SCALE GENOMIC DNA]</scope>
    <source>
        <strain evidence="1 2">H-5</strain>
    </source>
</reference>
<sequence>MNIEVFYDAAQRSGLLTAVIAAGNTVYCAFRAPDETVLDGFALSRDYQIDYPASALTLAIGDAVEIAGAVYQVRDVRAIGEGSERRAALTQLVSPI</sequence>
<evidence type="ECO:0000313" key="1">
    <source>
        <dbReference type="EMBL" id="ROH85733.1"/>
    </source>
</evidence>
<dbReference type="EMBL" id="RJVP01000004">
    <property type="protein sequence ID" value="ROH85733.1"/>
    <property type="molecule type" value="Genomic_DNA"/>
</dbReference>
<accession>A0A3N0UZ11</accession>
<keyword evidence="2" id="KW-1185">Reference proteome</keyword>
<gene>
    <name evidence="1" type="ORF">ED236_08275</name>
</gene>
<name>A0A3N0UZ11_9PROT</name>
<comment type="caution">
    <text evidence="1">The sequence shown here is derived from an EMBL/GenBank/DDBJ whole genome shotgun (WGS) entry which is preliminary data.</text>
</comment>
<dbReference type="AlphaFoldDB" id="A0A3N0UZ11"/>
<proteinExistence type="predicted"/>
<evidence type="ECO:0000313" key="2">
    <source>
        <dbReference type="Proteomes" id="UP000275137"/>
    </source>
</evidence>
<organism evidence="1 2">
    <name type="scientific">Pseudomethylobacillus aquaticus</name>
    <dbReference type="NCBI Taxonomy" id="2676064"/>
    <lineage>
        <taxon>Bacteria</taxon>
        <taxon>Pseudomonadati</taxon>
        <taxon>Pseudomonadota</taxon>
        <taxon>Betaproteobacteria</taxon>
        <taxon>Nitrosomonadales</taxon>
        <taxon>Methylophilaceae</taxon>
        <taxon>Pseudomethylobacillus</taxon>
    </lineage>
</organism>